<dbReference type="Proteomes" id="UP001472677">
    <property type="component" value="Unassembled WGS sequence"/>
</dbReference>
<reference evidence="2 3" key="1">
    <citation type="journal article" date="2024" name="G3 (Bethesda)">
        <title>Genome assembly of Hibiscus sabdariffa L. provides insights into metabolisms of medicinal natural products.</title>
        <authorList>
            <person name="Kim T."/>
        </authorList>
    </citation>
    <scope>NUCLEOTIDE SEQUENCE [LARGE SCALE GENOMIC DNA]</scope>
    <source>
        <strain evidence="2">TK-2024</strain>
        <tissue evidence="2">Old leaves</tissue>
    </source>
</reference>
<dbReference type="EMBL" id="JBBPBM010000001">
    <property type="protein sequence ID" value="KAK8600545.1"/>
    <property type="molecule type" value="Genomic_DNA"/>
</dbReference>
<protein>
    <submittedName>
        <fullName evidence="2">Uncharacterized protein</fullName>
    </submittedName>
</protein>
<name>A0ABR2GCQ7_9ROSI</name>
<evidence type="ECO:0000313" key="3">
    <source>
        <dbReference type="Proteomes" id="UP001472677"/>
    </source>
</evidence>
<accession>A0ABR2GCQ7</accession>
<feature type="region of interest" description="Disordered" evidence="1">
    <location>
        <begin position="1"/>
        <end position="80"/>
    </location>
</feature>
<organism evidence="2 3">
    <name type="scientific">Hibiscus sabdariffa</name>
    <name type="common">roselle</name>
    <dbReference type="NCBI Taxonomy" id="183260"/>
    <lineage>
        <taxon>Eukaryota</taxon>
        <taxon>Viridiplantae</taxon>
        <taxon>Streptophyta</taxon>
        <taxon>Embryophyta</taxon>
        <taxon>Tracheophyta</taxon>
        <taxon>Spermatophyta</taxon>
        <taxon>Magnoliopsida</taxon>
        <taxon>eudicotyledons</taxon>
        <taxon>Gunneridae</taxon>
        <taxon>Pentapetalae</taxon>
        <taxon>rosids</taxon>
        <taxon>malvids</taxon>
        <taxon>Malvales</taxon>
        <taxon>Malvaceae</taxon>
        <taxon>Malvoideae</taxon>
        <taxon>Hibiscus</taxon>
    </lineage>
</organism>
<evidence type="ECO:0000256" key="1">
    <source>
        <dbReference type="SAM" id="MobiDB-lite"/>
    </source>
</evidence>
<feature type="compositionally biased region" description="Low complexity" evidence="1">
    <location>
        <begin position="7"/>
        <end position="20"/>
    </location>
</feature>
<evidence type="ECO:0000313" key="2">
    <source>
        <dbReference type="EMBL" id="KAK8600545.1"/>
    </source>
</evidence>
<feature type="compositionally biased region" description="Acidic residues" evidence="1">
    <location>
        <begin position="21"/>
        <end position="35"/>
    </location>
</feature>
<gene>
    <name evidence="2" type="ORF">V6N12_050398</name>
</gene>
<sequence length="80" mass="8518">MGDKTPTDPTTATTSEIIVSVEDDDIDPEDPDDTVVAEPRVDHETNRDASATDVATALKSDSLAKKGSKTSDFPHHSHKG</sequence>
<comment type="caution">
    <text evidence="2">The sequence shown here is derived from an EMBL/GenBank/DDBJ whole genome shotgun (WGS) entry which is preliminary data.</text>
</comment>
<keyword evidence="3" id="KW-1185">Reference proteome</keyword>
<proteinExistence type="predicted"/>